<protein>
    <submittedName>
        <fullName evidence="2">Uncharacterized protein</fullName>
    </submittedName>
</protein>
<dbReference type="Proteomes" id="UP000037035">
    <property type="component" value="Unassembled WGS sequence"/>
</dbReference>
<organism evidence="2 3">
    <name type="scientific">Puccinia sorghi</name>
    <dbReference type="NCBI Taxonomy" id="27349"/>
    <lineage>
        <taxon>Eukaryota</taxon>
        <taxon>Fungi</taxon>
        <taxon>Dikarya</taxon>
        <taxon>Basidiomycota</taxon>
        <taxon>Pucciniomycotina</taxon>
        <taxon>Pucciniomycetes</taxon>
        <taxon>Pucciniales</taxon>
        <taxon>Pucciniaceae</taxon>
        <taxon>Puccinia</taxon>
    </lineage>
</organism>
<comment type="caution">
    <text evidence="2">The sequence shown here is derived from an EMBL/GenBank/DDBJ whole genome shotgun (WGS) entry which is preliminary data.</text>
</comment>
<evidence type="ECO:0000256" key="1">
    <source>
        <dbReference type="SAM" id="SignalP"/>
    </source>
</evidence>
<proteinExistence type="predicted"/>
<name>A0A0L6VEG8_9BASI</name>
<evidence type="ECO:0000313" key="2">
    <source>
        <dbReference type="EMBL" id="KNZ59153.1"/>
    </source>
</evidence>
<dbReference type="AlphaFoldDB" id="A0A0L6VEG8"/>
<dbReference type="EMBL" id="LAVV01006607">
    <property type="protein sequence ID" value="KNZ59153.1"/>
    <property type="molecule type" value="Genomic_DNA"/>
</dbReference>
<sequence length="248" mass="28444">MRASALVPLLLEVLLISGHEQPNSKVLCVCHKCGKNTFIKDGITHHGLHVHPRTRSKHLSEASQNSDIPYLLCLFQTDPAAEITVYVMYLVAWLYLFCGLSQSQCCKVVNYITYLIHECWKLLPDVKMETKVPVDVRTITKHLKLDPELDSYVCCQQFYLLYDIKTSSLTCPYKATCKSSATELFDASQFFMCERIPRAWNDRFKPSKPWPKKNCLTNPASIFCQSFPSWLCCHLQPMTTSIQKPSRN</sequence>
<feature type="signal peptide" evidence="1">
    <location>
        <begin position="1"/>
        <end position="18"/>
    </location>
</feature>
<accession>A0A0L6VEG8</accession>
<dbReference type="OrthoDB" id="2505776at2759"/>
<keyword evidence="1" id="KW-0732">Signal</keyword>
<feature type="chain" id="PRO_5005568291" evidence="1">
    <location>
        <begin position="19"/>
        <end position="248"/>
    </location>
</feature>
<dbReference type="VEuPathDB" id="FungiDB:VP01_1793g3"/>
<evidence type="ECO:0000313" key="3">
    <source>
        <dbReference type="Proteomes" id="UP000037035"/>
    </source>
</evidence>
<keyword evidence="3" id="KW-1185">Reference proteome</keyword>
<reference evidence="2 3" key="1">
    <citation type="submission" date="2015-08" db="EMBL/GenBank/DDBJ databases">
        <title>Next Generation Sequencing and Analysis of the Genome of Puccinia sorghi L Schw, the Causal Agent of Maize Common Rust.</title>
        <authorList>
            <person name="Rochi L."/>
            <person name="Burguener G."/>
            <person name="Darino M."/>
            <person name="Turjanski A."/>
            <person name="Kreff E."/>
            <person name="Dieguez M.J."/>
            <person name="Sacco F."/>
        </authorList>
    </citation>
    <scope>NUCLEOTIDE SEQUENCE [LARGE SCALE GENOMIC DNA]</scope>
    <source>
        <strain evidence="2 3">RO10H11247</strain>
    </source>
</reference>
<gene>
    <name evidence="2" type="ORF">VP01_1793g3</name>
</gene>